<dbReference type="SUPFAM" id="SSF46689">
    <property type="entry name" value="Homeodomain-like"/>
    <property type="match status" value="1"/>
</dbReference>
<dbReference type="AlphaFoldDB" id="A0A6S7GL68"/>
<comment type="caution">
    <text evidence="2">The sequence shown here is derived from an EMBL/GenBank/DDBJ whole genome shotgun (WGS) entry which is preliminary data.</text>
</comment>
<organism evidence="2 3">
    <name type="scientific">Paramuricea clavata</name>
    <name type="common">Red gorgonian</name>
    <name type="synonym">Violescent sea-whip</name>
    <dbReference type="NCBI Taxonomy" id="317549"/>
    <lineage>
        <taxon>Eukaryota</taxon>
        <taxon>Metazoa</taxon>
        <taxon>Cnidaria</taxon>
        <taxon>Anthozoa</taxon>
        <taxon>Octocorallia</taxon>
        <taxon>Malacalcyonacea</taxon>
        <taxon>Plexauridae</taxon>
        <taxon>Paramuricea</taxon>
    </lineage>
</organism>
<dbReference type="Proteomes" id="UP001152795">
    <property type="component" value="Unassembled WGS sequence"/>
</dbReference>
<dbReference type="GO" id="GO:0006355">
    <property type="term" value="P:regulation of DNA-templated transcription"/>
    <property type="evidence" value="ECO:0007669"/>
    <property type="project" value="InterPro"/>
</dbReference>
<dbReference type="InterPro" id="IPR036388">
    <property type="entry name" value="WH-like_DNA-bd_sf"/>
</dbReference>
<reference evidence="2" key="1">
    <citation type="submission" date="2020-04" db="EMBL/GenBank/DDBJ databases">
        <authorList>
            <person name="Alioto T."/>
            <person name="Alioto T."/>
            <person name="Gomez Garrido J."/>
        </authorList>
    </citation>
    <scope>NUCLEOTIDE SEQUENCE</scope>
    <source>
        <strain evidence="2">A484AB</strain>
    </source>
</reference>
<protein>
    <submittedName>
        <fullName evidence="2">Paired box pox-neuro</fullName>
    </submittedName>
</protein>
<dbReference type="EMBL" id="CACRXK020001661">
    <property type="protein sequence ID" value="CAB3990452.1"/>
    <property type="molecule type" value="Genomic_DNA"/>
</dbReference>
<keyword evidence="1" id="KW-0563">Paired box</keyword>
<proteinExistence type="predicted"/>
<evidence type="ECO:0000313" key="2">
    <source>
        <dbReference type="EMBL" id="CAB3990452.1"/>
    </source>
</evidence>
<evidence type="ECO:0000313" key="3">
    <source>
        <dbReference type="Proteomes" id="UP001152795"/>
    </source>
</evidence>
<dbReference type="PROSITE" id="PS51057">
    <property type="entry name" value="PAIRED_2"/>
    <property type="match status" value="1"/>
</dbReference>
<dbReference type="InterPro" id="IPR009057">
    <property type="entry name" value="Homeodomain-like_sf"/>
</dbReference>
<dbReference type="InterPro" id="IPR001523">
    <property type="entry name" value="Paired_dom"/>
</dbReference>
<keyword evidence="3" id="KW-1185">Reference proteome</keyword>
<evidence type="ECO:0000256" key="1">
    <source>
        <dbReference type="ARBA" id="ARBA00022724"/>
    </source>
</evidence>
<dbReference type="GO" id="GO:0003677">
    <property type="term" value="F:DNA binding"/>
    <property type="evidence" value="ECO:0007669"/>
    <property type="project" value="InterPro"/>
</dbReference>
<gene>
    <name evidence="2" type="ORF">PACLA_8A025072</name>
</gene>
<sequence length="114" mass="13053">MSNSYTTQGKALPDKVRQEIIEKWLNNEGIAEISRQLVLPYKSVSNIVDLWITTGSTKPRSPQRVGIRTARTDDVIRYTECTKINKPSTYAKEIRKQLKKITCASQKMFQAIHV</sequence>
<accession>A0A6S7GL68</accession>
<dbReference type="Gene3D" id="1.10.10.10">
    <property type="entry name" value="Winged helix-like DNA-binding domain superfamily/Winged helix DNA-binding domain"/>
    <property type="match status" value="1"/>
</dbReference>
<dbReference type="Pfam" id="PF00292">
    <property type="entry name" value="PAX"/>
    <property type="match status" value="1"/>
</dbReference>
<name>A0A6S7GL68_PARCT</name>